<evidence type="ECO:0000313" key="2">
    <source>
        <dbReference type="EMBL" id="TNM92983.1"/>
    </source>
</evidence>
<evidence type="ECO:0000259" key="1">
    <source>
        <dbReference type="Pfam" id="PF10474"/>
    </source>
</evidence>
<accession>A0A4Z2BKZ7</accession>
<dbReference type="PANTHER" id="PTHR13258">
    <property type="entry name" value="SYNDETIN"/>
    <property type="match status" value="1"/>
</dbReference>
<keyword evidence="3" id="KW-1185">Reference proteome</keyword>
<dbReference type="InterPro" id="IPR019514">
    <property type="entry name" value="Syndetin_C"/>
</dbReference>
<dbReference type="GO" id="GO:0000149">
    <property type="term" value="F:SNARE binding"/>
    <property type="evidence" value="ECO:0007669"/>
    <property type="project" value="TreeGrafter"/>
</dbReference>
<dbReference type="GO" id="GO:0032456">
    <property type="term" value="P:endocytic recycling"/>
    <property type="evidence" value="ECO:0007669"/>
    <property type="project" value="InterPro"/>
</dbReference>
<dbReference type="GO" id="GO:0005829">
    <property type="term" value="C:cytosol"/>
    <property type="evidence" value="ECO:0007669"/>
    <property type="project" value="GOC"/>
</dbReference>
<reference evidence="2 3" key="1">
    <citation type="submission" date="2019-04" db="EMBL/GenBank/DDBJ databases">
        <title>The sequence and de novo assembly of Takifugu bimaculatus genome using PacBio and Hi-C technologies.</title>
        <authorList>
            <person name="Xu P."/>
            <person name="Liu B."/>
            <person name="Zhou Z."/>
        </authorList>
    </citation>
    <scope>NUCLEOTIDE SEQUENCE [LARGE SCALE GENOMIC DNA]</scope>
    <source>
        <strain evidence="2">TB-2018</strain>
        <tissue evidence="2">Muscle</tissue>
    </source>
</reference>
<name>A0A4Z2BKZ7_9TELE</name>
<dbReference type="EMBL" id="SWLE01000013">
    <property type="protein sequence ID" value="TNM92983.1"/>
    <property type="molecule type" value="Genomic_DNA"/>
</dbReference>
<dbReference type="GO" id="GO:0042147">
    <property type="term" value="P:retrograde transport, endosome to Golgi"/>
    <property type="evidence" value="ECO:0007669"/>
    <property type="project" value="InterPro"/>
</dbReference>
<dbReference type="PANTHER" id="PTHR13258:SF0">
    <property type="entry name" value="SYNDETIN"/>
    <property type="match status" value="1"/>
</dbReference>
<evidence type="ECO:0000313" key="3">
    <source>
        <dbReference type="Proteomes" id="UP000516260"/>
    </source>
</evidence>
<dbReference type="InterPro" id="IPR040047">
    <property type="entry name" value="VPS50"/>
</dbReference>
<protein>
    <recommendedName>
        <fullName evidence="1">Syndetin C-terminal domain-containing protein</fullName>
    </recommendedName>
</protein>
<dbReference type="AlphaFoldDB" id="A0A4Z2BKZ7"/>
<feature type="domain" description="Syndetin C-terminal" evidence="1">
    <location>
        <begin position="102"/>
        <end position="200"/>
    </location>
</feature>
<organism evidence="2 3">
    <name type="scientific">Takifugu bimaculatus</name>
    <dbReference type="NCBI Taxonomy" id="433685"/>
    <lineage>
        <taxon>Eukaryota</taxon>
        <taxon>Metazoa</taxon>
        <taxon>Chordata</taxon>
        <taxon>Craniata</taxon>
        <taxon>Vertebrata</taxon>
        <taxon>Euteleostomi</taxon>
        <taxon>Actinopterygii</taxon>
        <taxon>Neopterygii</taxon>
        <taxon>Teleostei</taxon>
        <taxon>Neoteleostei</taxon>
        <taxon>Acanthomorphata</taxon>
        <taxon>Eupercaria</taxon>
        <taxon>Tetraodontiformes</taxon>
        <taxon>Tetradontoidea</taxon>
        <taxon>Tetraodontidae</taxon>
        <taxon>Takifugu</taxon>
    </lineage>
</organism>
<gene>
    <name evidence="2" type="ORF">fugu_018385</name>
</gene>
<comment type="caution">
    <text evidence="2">The sequence shown here is derived from an EMBL/GenBank/DDBJ whole genome shotgun (WGS) entry which is preliminary data.</text>
</comment>
<dbReference type="GO" id="GO:1990745">
    <property type="term" value="C:EARP complex"/>
    <property type="evidence" value="ECO:0007669"/>
    <property type="project" value="InterPro"/>
</dbReference>
<dbReference type="Pfam" id="PF10474">
    <property type="entry name" value="Syndetin_C"/>
    <property type="match status" value="1"/>
</dbReference>
<sequence>MQMMNILKPIAFDVIHCVSQLFDYYLYAVYTFFGRNDMYESSSLGLISSRLRTTLNRIQESLIEVEAAGENAGVHGAVEERKEKVPSPHLSQLVVLTNSGTLYGLAQRVVATESLVFLAEQFESLQSHLDTMMPAAKKPFLQQFYSQTVSTASELRKPIYWIVAARAIDYEQMLLLMAGVKWDIREIMSQHNVYVDVLLKGHFTRQQRDF</sequence>
<dbReference type="Proteomes" id="UP000516260">
    <property type="component" value="Chromosome 20"/>
</dbReference>
<proteinExistence type="predicted"/>